<accession>A0A1M5WIQ5</accession>
<evidence type="ECO:0000313" key="1">
    <source>
        <dbReference type="EMBL" id="SHH87287.1"/>
    </source>
</evidence>
<dbReference type="OrthoDB" id="2640521at2"/>
<reference evidence="2" key="1">
    <citation type="submission" date="2016-11" db="EMBL/GenBank/DDBJ databases">
        <authorList>
            <person name="Varghese N."/>
            <person name="Submissions S."/>
        </authorList>
    </citation>
    <scope>NUCLEOTIDE SEQUENCE [LARGE SCALE GENOMIC DNA]</scope>
    <source>
        <strain evidence="2">DSM 13643</strain>
    </source>
</reference>
<sequence>MKKILSFMLIFILALSLGTISFAKNSANRLENSKFTIVDIKEPVGNPNAKYIFIDENMKNHTSTGISIMGASREVYDHSYYIVGSKTLKDYNVGPIKNRIFLISVARGQTVFLEEEKSVSGTVTYSGTVEAEIKRVINLNFTSSISGTYTRTWKKGVSFEGPDSSSPYNSRDFYGAIDYDLYNVKVDRYDVYKIYNGNIDTEKTVTYYNSSKYINNVKKPKGIQYSLDYNRD</sequence>
<proteinExistence type="predicted"/>
<dbReference type="EMBL" id="FQXO01000112">
    <property type="protein sequence ID" value="SHH87287.1"/>
    <property type="molecule type" value="Genomic_DNA"/>
</dbReference>
<dbReference type="AlphaFoldDB" id="A0A1M5WIQ5"/>
<dbReference type="RefSeq" id="WP_073198005.1">
    <property type="nucleotide sequence ID" value="NZ_FQXO01000112.1"/>
</dbReference>
<organism evidence="1 2">
    <name type="scientific">Caloranaerobacter azorensis DSM 13643</name>
    <dbReference type="NCBI Taxonomy" id="1121264"/>
    <lineage>
        <taxon>Bacteria</taxon>
        <taxon>Bacillati</taxon>
        <taxon>Bacillota</taxon>
        <taxon>Tissierellia</taxon>
        <taxon>Tissierellales</taxon>
        <taxon>Thermohalobacteraceae</taxon>
        <taxon>Caloranaerobacter</taxon>
    </lineage>
</organism>
<gene>
    <name evidence="1" type="ORF">SAMN02745135_02495</name>
</gene>
<evidence type="ECO:0000313" key="2">
    <source>
        <dbReference type="Proteomes" id="UP000183967"/>
    </source>
</evidence>
<name>A0A1M5WIQ5_9FIRM</name>
<protein>
    <submittedName>
        <fullName evidence="1">Uncharacterized protein</fullName>
    </submittedName>
</protein>
<dbReference type="Proteomes" id="UP000183967">
    <property type="component" value="Unassembled WGS sequence"/>
</dbReference>
<keyword evidence="2" id="KW-1185">Reference proteome</keyword>